<keyword evidence="1" id="KW-0443">Lipid metabolism</keyword>
<dbReference type="PIRSF" id="PIRSF006162">
    <property type="entry name" value="PgpA"/>
    <property type="match status" value="1"/>
</dbReference>
<evidence type="ECO:0000313" key="5">
    <source>
        <dbReference type="EMBL" id="OOY34464.1"/>
    </source>
</evidence>
<dbReference type="PATRIC" id="fig|2340.3.peg.461"/>
<reference evidence="4 6" key="1">
    <citation type="journal article" date="2014" name="BMC Genomics">
        <title>The genome of the intracellular bacterium of the coastal bivalve, Solemya velum: a blueprint for thriving in and out of symbiosis.</title>
        <authorList>
            <person name="Dmytrenko O."/>
            <person name="Russell S.L."/>
            <person name="Loo W.T."/>
            <person name="Fontanez K.M."/>
            <person name="Liao L."/>
            <person name="Roeselers G."/>
            <person name="Sharma R."/>
            <person name="Stewart F.J."/>
            <person name="Newton I.L."/>
            <person name="Woyke T."/>
            <person name="Wu D."/>
            <person name="Lang J.M."/>
            <person name="Eisen J.A."/>
            <person name="Cavanaugh C.M."/>
        </authorList>
    </citation>
    <scope>NUCLEOTIDE SEQUENCE [LARGE SCALE GENOMIC DNA]</scope>
    <source>
        <strain evidence="4 6">WH</strain>
    </source>
</reference>
<dbReference type="SUPFAM" id="SSF101307">
    <property type="entry name" value="YutG-like"/>
    <property type="match status" value="1"/>
</dbReference>
<dbReference type="GO" id="GO:0009395">
    <property type="term" value="P:phospholipid catabolic process"/>
    <property type="evidence" value="ECO:0007669"/>
    <property type="project" value="UniProtKB-KW"/>
</dbReference>
<evidence type="ECO:0000259" key="3">
    <source>
        <dbReference type="Pfam" id="PF04608"/>
    </source>
</evidence>
<feature type="transmembrane region" description="Helical" evidence="2">
    <location>
        <begin position="84"/>
        <end position="108"/>
    </location>
</feature>
<evidence type="ECO:0000313" key="7">
    <source>
        <dbReference type="Proteomes" id="UP000190962"/>
    </source>
</evidence>
<feature type="transmembrane region" description="Helical" evidence="2">
    <location>
        <begin position="12"/>
        <end position="39"/>
    </location>
</feature>
<dbReference type="Proteomes" id="UP000030856">
    <property type="component" value="Unassembled WGS sequence"/>
</dbReference>
<reference evidence="5 7" key="2">
    <citation type="submission" date="2016-11" db="EMBL/GenBank/DDBJ databases">
        <title>Mixed transmission modes and dynamic genome evolution in an obligate animal-bacterial symbiosis.</title>
        <authorList>
            <person name="Russell S.L."/>
            <person name="Corbett-Detig R.B."/>
            <person name="Cavanaugh C.M."/>
        </authorList>
    </citation>
    <scope>NUCLEOTIDE SEQUENCE [LARGE SCALE GENOMIC DNA]</scope>
    <source>
        <strain evidence="5">MA-KB16</strain>
    </source>
</reference>
<dbReference type="STRING" id="2340.JV46_20480"/>
<comment type="pathway">
    <text evidence="1">Phospholipid metabolism; phosphatidylglycerol biosynthesis; phosphatidylglycerol from CDP-diacylglycerol: step 2/2.</text>
</comment>
<dbReference type="CDD" id="cd06971">
    <property type="entry name" value="PgpA"/>
    <property type="match status" value="1"/>
</dbReference>
<evidence type="ECO:0000313" key="6">
    <source>
        <dbReference type="Proteomes" id="UP000030856"/>
    </source>
</evidence>
<gene>
    <name evidence="5" type="ORF">BOV88_09930</name>
    <name evidence="4" type="ORF">JV46_20480</name>
</gene>
<dbReference type="PANTHER" id="PTHR36305:SF1">
    <property type="entry name" value="PHOSPHATIDYLGLYCEROPHOSPHATASE A"/>
    <property type="match status" value="1"/>
</dbReference>
<keyword evidence="1 2" id="KW-0812">Transmembrane</keyword>
<dbReference type="GO" id="GO:0005886">
    <property type="term" value="C:plasma membrane"/>
    <property type="evidence" value="ECO:0007669"/>
    <property type="project" value="UniProtKB-SubCell"/>
</dbReference>
<dbReference type="Pfam" id="PF04608">
    <property type="entry name" value="PgpA"/>
    <property type="match status" value="1"/>
</dbReference>
<feature type="transmembrane region" description="Helical" evidence="2">
    <location>
        <begin position="129"/>
        <end position="154"/>
    </location>
</feature>
<dbReference type="EC" id="3.1.3.27" evidence="1"/>
<feature type="transmembrane region" description="Helical" evidence="2">
    <location>
        <begin position="46"/>
        <end position="64"/>
    </location>
</feature>
<comment type="cofactor">
    <cofactor evidence="1">
        <name>Mg(2+)</name>
        <dbReference type="ChEBI" id="CHEBI:18420"/>
    </cofactor>
</comment>
<dbReference type="GO" id="GO:0046872">
    <property type="term" value="F:metal ion binding"/>
    <property type="evidence" value="ECO:0007669"/>
    <property type="project" value="UniProtKB-KW"/>
</dbReference>
<organism evidence="4 6">
    <name type="scientific">Solemya velum gill symbiont</name>
    <dbReference type="NCBI Taxonomy" id="2340"/>
    <lineage>
        <taxon>Bacteria</taxon>
        <taxon>Pseudomonadati</taxon>
        <taxon>Pseudomonadota</taxon>
        <taxon>Gammaproteobacteria</taxon>
        <taxon>sulfur-oxidizing symbionts</taxon>
    </lineage>
</organism>
<keyword evidence="1" id="KW-0460">Magnesium</keyword>
<dbReference type="EMBL" id="JRAA01000001">
    <property type="protein sequence ID" value="KHF25949.1"/>
    <property type="molecule type" value="Genomic_DNA"/>
</dbReference>
<accession>A0A0B0HDH1</accession>
<keyword evidence="1" id="KW-0997">Cell inner membrane</keyword>
<dbReference type="Proteomes" id="UP000190962">
    <property type="component" value="Unassembled WGS sequence"/>
</dbReference>
<keyword evidence="1" id="KW-1208">Phospholipid metabolism</keyword>
<keyword evidence="1 4" id="KW-0378">Hydrolase</keyword>
<dbReference type="InterPro" id="IPR026037">
    <property type="entry name" value="PgpA"/>
</dbReference>
<dbReference type="PANTHER" id="PTHR36305">
    <property type="entry name" value="PHOSPHATIDYLGLYCEROPHOSPHATASE A"/>
    <property type="match status" value="1"/>
</dbReference>
<dbReference type="EMBL" id="MPNX01000015">
    <property type="protein sequence ID" value="OOY34464.1"/>
    <property type="molecule type" value="Genomic_DNA"/>
</dbReference>
<name>A0A0B0HDH1_SOVGS</name>
<keyword evidence="6" id="KW-1185">Reference proteome</keyword>
<protein>
    <recommendedName>
        <fullName evidence="1">Phosphatidylglycerophosphatase A</fullName>
        <ecNumber evidence="1">3.1.3.27</ecNumber>
    </recommendedName>
    <alternativeName>
        <fullName evidence="1">Phosphatidylglycerolphosphate phosphatase A</fullName>
    </alternativeName>
</protein>
<dbReference type="OrthoDB" id="9804091at2"/>
<keyword evidence="2" id="KW-1133">Transmembrane helix</keyword>
<keyword evidence="1" id="KW-0479">Metal-binding</keyword>
<dbReference type="RefSeq" id="WP_043115643.1">
    <property type="nucleotide sequence ID" value="NZ_JRAA01000001.1"/>
</dbReference>
<dbReference type="eggNOG" id="COG1267">
    <property type="taxonomic scope" value="Bacteria"/>
</dbReference>
<dbReference type="GO" id="GO:0006655">
    <property type="term" value="P:phosphatidylglycerol biosynthetic process"/>
    <property type="evidence" value="ECO:0007669"/>
    <property type="project" value="UniProtKB-UniPathway"/>
</dbReference>
<dbReference type="GO" id="GO:0008962">
    <property type="term" value="F:phosphatidylglycerophosphatase activity"/>
    <property type="evidence" value="ECO:0007669"/>
    <property type="project" value="UniProtKB-EC"/>
</dbReference>
<comment type="caution">
    <text evidence="4">The sequence shown here is derived from an EMBL/GenBank/DDBJ whole genome shotgun (WGS) entry which is preliminary data.</text>
</comment>
<proteinExistence type="predicted"/>
<evidence type="ECO:0000256" key="1">
    <source>
        <dbReference type="PIRNR" id="PIRNR006162"/>
    </source>
</evidence>
<keyword evidence="1" id="KW-0442">Lipid degradation</keyword>
<evidence type="ECO:0000256" key="2">
    <source>
        <dbReference type="SAM" id="Phobius"/>
    </source>
</evidence>
<comment type="subcellular location">
    <subcellularLocation>
        <location evidence="1">Cell inner membrane</location>
        <topology evidence="1">Multi-pass membrane protein</topology>
    </subcellularLocation>
</comment>
<feature type="domain" description="YutG/PgpA" evidence="3">
    <location>
        <begin position="13"/>
        <end position="150"/>
    </location>
</feature>
<sequence>MNSFDMKNPVHILAVGFGSGLSPFAPGTMGTLVAIPLYLLIAGLPLLAYLAICLVTFVIGIWLCEQTSKDLGVHDHGGIVWDEIVGYLVTMAGAPFGWPWILAGFILFRIFDILKPWPIRWLDKYVSGGFGIMIDDIVAGLFSAAILQLAYHFLL</sequence>
<dbReference type="AlphaFoldDB" id="A0A0B0HDH1"/>
<dbReference type="InterPro" id="IPR036681">
    <property type="entry name" value="PgpA-like_sf"/>
</dbReference>
<dbReference type="InterPro" id="IPR007686">
    <property type="entry name" value="YutG/PgpA"/>
</dbReference>
<dbReference type="GeneID" id="86991841"/>
<keyword evidence="1" id="KW-1003">Cell membrane</keyword>
<keyword evidence="1" id="KW-0595">Phospholipid degradation</keyword>
<evidence type="ECO:0000313" key="4">
    <source>
        <dbReference type="EMBL" id="KHF25949.1"/>
    </source>
</evidence>
<comment type="function">
    <text evidence="1">Lipid phosphatase which dephosphorylates phosphatidylglycerophosphate (PGP) to phosphatidylglycerol (PG).</text>
</comment>
<keyword evidence="1 2" id="KW-0472">Membrane</keyword>
<comment type="catalytic activity">
    <reaction evidence="1">
        <text>a 1,2-diacyl-sn-glycero-3-phospho-(1'-sn-glycero-3'-phosphate) + H2O = a 1,2-diacyl-sn-glycero-3-phospho-(1'-sn-glycerol) + phosphate</text>
        <dbReference type="Rhea" id="RHEA:33751"/>
        <dbReference type="ChEBI" id="CHEBI:15377"/>
        <dbReference type="ChEBI" id="CHEBI:43474"/>
        <dbReference type="ChEBI" id="CHEBI:60110"/>
        <dbReference type="ChEBI" id="CHEBI:64716"/>
        <dbReference type="EC" id="3.1.3.27"/>
    </reaction>
</comment>
<dbReference type="UniPathway" id="UPA00084">
    <property type="reaction ID" value="UER00504"/>
</dbReference>